<dbReference type="AlphaFoldDB" id="A0A2N9AZU9"/>
<proteinExistence type="predicted"/>
<reference evidence="3" key="1">
    <citation type="submission" date="2017-11" db="EMBL/GenBank/DDBJ databases">
        <authorList>
            <person name="Wibberg D."/>
        </authorList>
    </citation>
    <scope>NUCLEOTIDE SEQUENCE [LARGE SCALE GENOMIC DNA]</scope>
</reference>
<sequence length="347" mass="37764">MLQTRGDPHDDDAAAPVGECRDVLGEFLDTVRVTQLVRGPLGVKPLPLGQLQESRRAVGAQLRPYGFEIQLWHSRSIPDLPAPVRVPSSRRPLRVIARTTKRGPAACTTRPGWSCCRAEPAKRAGRSASSTGAHAPIGPGACSRSAAICTRARAPSVTAFLDDLPRMQARPEHRLNLPRPACVTRPAARACIGSCSLRPHKSAAKVSSLRDDGPCSKIARMYSLMSLMPCARSTDGRKRPASPALRWNRAAASAETTPRSQHSGCPAPPTSALHTRLTICTRYKPCFLKQRSSTPMPLTACYGLLSKPLARRSGFWNPSRQERIRRCLKRACRGSFFLIGGRRAELG</sequence>
<dbReference type="EMBL" id="LT963352">
    <property type="protein sequence ID" value="SOR76598.1"/>
    <property type="molecule type" value="Genomic_DNA"/>
</dbReference>
<keyword evidence="3" id="KW-1185">Reference proteome</keyword>
<organism evidence="2 3">
    <name type="scientific">Streptomyces chartreusis NRRL 3882</name>
    <dbReference type="NCBI Taxonomy" id="1079985"/>
    <lineage>
        <taxon>Bacteria</taxon>
        <taxon>Bacillati</taxon>
        <taxon>Actinomycetota</taxon>
        <taxon>Actinomycetes</taxon>
        <taxon>Kitasatosporales</taxon>
        <taxon>Streptomycetaceae</taxon>
        <taxon>Streptomyces</taxon>
    </lineage>
</organism>
<accession>A0A2N9AZU9</accession>
<gene>
    <name evidence="2" type="ORF">SCNRRL3882_0082</name>
</gene>
<evidence type="ECO:0000313" key="3">
    <source>
        <dbReference type="Proteomes" id="UP000235464"/>
    </source>
</evidence>
<dbReference type="Proteomes" id="UP000235464">
    <property type="component" value="Chromosome I"/>
</dbReference>
<protein>
    <submittedName>
        <fullName evidence="2">Uncharacterized protein</fullName>
    </submittedName>
</protein>
<evidence type="ECO:0000313" key="2">
    <source>
        <dbReference type="EMBL" id="SOR76598.1"/>
    </source>
</evidence>
<evidence type="ECO:0000256" key="1">
    <source>
        <dbReference type="SAM" id="MobiDB-lite"/>
    </source>
</evidence>
<feature type="region of interest" description="Disordered" evidence="1">
    <location>
        <begin position="233"/>
        <end position="269"/>
    </location>
</feature>
<feature type="compositionally biased region" description="Polar residues" evidence="1">
    <location>
        <begin position="254"/>
        <end position="263"/>
    </location>
</feature>
<name>A0A2N9AZU9_STRCX</name>